<dbReference type="GO" id="GO:0016887">
    <property type="term" value="F:ATP hydrolysis activity"/>
    <property type="evidence" value="ECO:0007669"/>
    <property type="project" value="InterPro"/>
</dbReference>
<keyword evidence="8" id="KW-1278">Translocase</keyword>
<dbReference type="GO" id="GO:0012505">
    <property type="term" value="C:endomembrane system"/>
    <property type="evidence" value="ECO:0007669"/>
    <property type="project" value="UniProtKB-SubCell"/>
</dbReference>
<comment type="caution">
    <text evidence="13">The sequence shown here is derived from an EMBL/GenBank/DDBJ whole genome shotgun (WGS) entry which is preliminary data.</text>
</comment>
<dbReference type="Pfam" id="PF00689">
    <property type="entry name" value="Cation_ATPase_C"/>
    <property type="match status" value="1"/>
</dbReference>
<protein>
    <submittedName>
        <fullName evidence="13">Cation-translocating P-type ATPase</fullName>
    </submittedName>
</protein>
<keyword evidence="6" id="KW-0067">ATP-binding</keyword>
<evidence type="ECO:0000256" key="1">
    <source>
        <dbReference type="ARBA" id="ARBA00004127"/>
    </source>
</evidence>
<dbReference type="FunFam" id="2.70.150.10:FF:000160">
    <property type="entry name" value="Sarcoplasmic/endoplasmic reticulum calcium ATPase 1"/>
    <property type="match status" value="1"/>
</dbReference>
<name>A0A7K3NJR6_9BACT</name>
<dbReference type="Gene3D" id="2.70.150.10">
    <property type="entry name" value="Calcium-transporting ATPase, cytoplasmic transduction domain A"/>
    <property type="match status" value="1"/>
</dbReference>
<evidence type="ECO:0000313" key="13">
    <source>
        <dbReference type="EMBL" id="NDY56005.1"/>
    </source>
</evidence>
<evidence type="ECO:0000256" key="11">
    <source>
        <dbReference type="SAM" id="Phobius"/>
    </source>
</evidence>
<feature type="transmembrane region" description="Helical" evidence="11">
    <location>
        <begin position="82"/>
        <end position="103"/>
    </location>
</feature>
<keyword evidence="4 11" id="KW-0812">Transmembrane</keyword>
<keyword evidence="9 11" id="KW-1133">Transmembrane helix</keyword>
<dbReference type="Pfam" id="PF13246">
    <property type="entry name" value="Cation_ATPase"/>
    <property type="match status" value="1"/>
</dbReference>
<evidence type="ECO:0000256" key="7">
    <source>
        <dbReference type="ARBA" id="ARBA00022842"/>
    </source>
</evidence>
<dbReference type="InterPro" id="IPR023298">
    <property type="entry name" value="ATPase_P-typ_TM_dom_sf"/>
</dbReference>
<dbReference type="RefSeq" id="WP_163301058.1">
    <property type="nucleotide sequence ID" value="NZ_JAAGRQ010000012.1"/>
</dbReference>
<feature type="transmembrane region" description="Helical" evidence="11">
    <location>
        <begin position="703"/>
        <end position="725"/>
    </location>
</feature>
<gene>
    <name evidence="13" type="ORF">G3N56_04500</name>
</gene>
<dbReference type="InterPro" id="IPR008250">
    <property type="entry name" value="ATPase_P-typ_transduc_dom_A_sf"/>
</dbReference>
<feature type="domain" description="Cation-transporting P-type ATPase N-terminal" evidence="12">
    <location>
        <begin position="4"/>
        <end position="78"/>
    </location>
</feature>
<dbReference type="SFLD" id="SFLDG00002">
    <property type="entry name" value="C1.7:_P-type_atpase_like"/>
    <property type="match status" value="1"/>
</dbReference>
<dbReference type="InterPro" id="IPR023299">
    <property type="entry name" value="ATPase_P-typ_cyto_dom_N"/>
</dbReference>
<dbReference type="PROSITE" id="PS00154">
    <property type="entry name" value="ATPASE_E1_E2"/>
    <property type="match status" value="1"/>
</dbReference>
<dbReference type="Pfam" id="PF08282">
    <property type="entry name" value="Hydrolase_3"/>
    <property type="match status" value="1"/>
</dbReference>
<feature type="transmembrane region" description="Helical" evidence="11">
    <location>
        <begin position="245"/>
        <end position="263"/>
    </location>
</feature>
<dbReference type="SFLD" id="SFLDS00003">
    <property type="entry name" value="Haloacid_Dehalogenase"/>
    <property type="match status" value="1"/>
</dbReference>
<dbReference type="SMART" id="SM00831">
    <property type="entry name" value="Cation_ATPase_N"/>
    <property type="match status" value="1"/>
</dbReference>
<dbReference type="Pfam" id="PF00690">
    <property type="entry name" value="Cation_ATPase_N"/>
    <property type="match status" value="1"/>
</dbReference>
<evidence type="ECO:0000256" key="3">
    <source>
        <dbReference type="ARBA" id="ARBA00022553"/>
    </source>
</evidence>
<proteinExistence type="inferred from homology"/>
<dbReference type="AlphaFoldDB" id="A0A7K3NJR6"/>
<dbReference type="Gene3D" id="3.40.1110.10">
    <property type="entry name" value="Calcium-transporting ATPase, cytoplasmic domain N"/>
    <property type="match status" value="1"/>
</dbReference>
<evidence type="ECO:0000259" key="12">
    <source>
        <dbReference type="SMART" id="SM00831"/>
    </source>
</evidence>
<feature type="transmembrane region" description="Helical" evidence="11">
    <location>
        <begin position="737"/>
        <end position="757"/>
    </location>
</feature>
<organism evidence="13 14">
    <name type="scientific">Desulfolutivibrio sulfodismutans</name>
    <dbReference type="NCBI Taxonomy" id="63561"/>
    <lineage>
        <taxon>Bacteria</taxon>
        <taxon>Pseudomonadati</taxon>
        <taxon>Thermodesulfobacteriota</taxon>
        <taxon>Desulfovibrionia</taxon>
        <taxon>Desulfovibrionales</taxon>
        <taxon>Desulfovibrionaceae</taxon>
        <taxon>Desulfolutivibrio</taxon>
    </lineage>
</organism>
<dbReference type="Gene3D" id="3.40.50.1000">
    <property type="entry name" value="HAD superfamily/HAD-like"/>
    <property type="match status" value="1"/>
</dbReference>
<feature type="transmembrane region" description="Helical" evidence="11">
    <location>
        <begin position="275"/>
        <end position="305"/>
    </location>
</feature>
<dbReference type="InterPro" id="IPR006068">
    <property type="entry name" value="ATPase_P-typ_cation-transptr_C"/>
</dbReference>
<feature type="transmembrane region" description="Helical" evidence="11">
    <location>
        <begin position="778"/>
        <end position="799"/>
    </location>
</feature>
<accession>A0A7K3NJR6</accession>
<dbReference type="FunFam" id="3.40.50.1000:FF:000028">
    <property type="entry name" value="Calcium-transporting P-type ATPase, putative"/>
    <property type="match status" value="1"/>
</dbReference>
<dbReference type="SUPFAM" id="SSF56784">
    <property type="entry name" value="HAD-like"/>
    <property type="match status" value="1"/>
</dbReference>
<dbReference type="Pfam" id="PF00122">
    <property type="entry name" value="E1-E2_ATPase"/>
    <property type="match status" value="1"/>
</dbReference>
<keyword evidence="14" id="KW-1185">Reference proteome</keyword>
<dbReference type="InterPro" id="IPR059000">
    <property type="entry name" value="ATPase_P-type_domA"/>
</dbReference>
<evidence type="ECO:0000256" key="4">
    <source>
        <dbReference type="ARBA" id="ARBA00022692"/>
    </source>
</evidence>
<keyword evidence="5" id="KW-0547">Nucleotide-binding</keyword>
<dbReference type="InterPro" id="IPR044492">
    <property type="entry name" value="P_typ_ATPase_HD_dom"/>
</dbReference>
<evidence type="ECO:0000256" key="8">
    <source>
        <dbReference type="ARBA" id="ARBA00022967"/>
    </source>
</evidence>
<evidence type="ECO:0000256" key="5">
    <source>
        <dbReference type="ARBA" id="ARBA00022741"/>
    </source>
</evidence>
<evidence type="ECO:0000256" key="9">
    <source>
        <dbReference type="ARBA" id="ARBA00022989"/>
    </source>
</evidence>
<feature type="transmembrane region" description="Helical" evidence="11">
    <location>
        <begin position="841"/>
        <end position="859"/>
    </location>
</feature>
<dbReference type="PANTHER" id="PTHR42861">
    <property type="entry name" value="CALCIUM-TRANSPORTING ATPASE"/>
    <property type="match status" value="1"/>
</dbReference>
<dbReference type="InterPro" id="IPR018303">
    <property type="entry name" value="ATPase_P-typ_P_site"/>
</dbReference>
<comment type="subcellular location">
    <subcellularLocation>
        <location evidence="1">Endomembrane system</location>
        <topology evidence="1">Multi-pass membrane protein</topology>
    </subcellularLocation>
</comment>
<dbReference type="Proteomes" id="UP000469724">
    <property type="component" value="Unassembled WGS sequence"/>
</dbReference>
<keyword evidence="10 11" id="KW-0472">Membrane</keyword>
<keyword evidence="3" id="KW-0597">Phosphoprotein</keyword>
<dbReference type="SFLD" id="SFLDF00027">
    <property type="entry name" value="p-type_atpase"/>
    <property type="match status" value="1"/>
</dbReference>
<keyword evidence="7" id="KW-0460">Magnesium</keyword>
<dbReference type="InterPro" id="IPR036412">
    <property type="entry name" value="HAD-like_sf"/>
</dbReference>
<dbReference type="InterPro" id="IPR004014">
    <property type="entry name" value="ATPase_P-typ_cation-transptr_N"/>
</dbReference>
<evidence type="ECO:0000313" key="14">
    <source>
        <dbReference type="Proteomes" id="UP000469724"/>
    </source>
</evidence>
<feature type="transmembrane region" description="Helical" evidence="11">
    <location>
        <begin position="811"/>
        <end position="829"/>
    </location>
</feature>
<dbReference type="InterPro" id="IPR023214">
    <property type="entry name" value="HAD_sf"/>
</dbReference>
<comment type="similarity">
    <text evidence="2">Belongs to the cation transport ATPase (P-type) (TC 3.A.3) family. Type IIA subfamily.</text>
</comment>
<evidence type="ECO:0000256" key="2">
    <source>
        <dbReference type="ARBA" id="ARBA00005675"/>
    </source>
</evidence>
<dbReference type="Gene3D" id="1.20.1110.10">
    <property type="entry name" value="Calcium-transporting ATPase, transmembrane domain"/>
    <property type="match status" value="1"/>
</dbReference>
<dbReference type="SUPFAM" id="SSF81665">
    <property type="entry name" value="Calcium ATPase, transmembrane domain M"/>
    <property type="match status" value="1"/>
</dbReference>
<dbReference type="GO" id="GO:0016020">
    <property type="term" value="C:membrane"/>
    <property type="evidence" value="ECO:0007669"/>
    <property type="project" value="InterPro"/>
</dbReference>
<feature type="transmembrane region" description="Helical" evidence="11">
    <location>
        <begin position="879"/>
        <end position="897"/>
    </location>
</feature>
<reference evidence="13 14" key="1">
    <citation type="submission" date="2020-02" db="EMBL/GenBank/DDBJ databases">
        <title>Comparative genomics of sulfur disproportionating microorganisms.</title>
        <authorList>
            <person name="Ward L.M."/>
            <person name="Bertran E."/>
            <person name="Johnston D.T."/>
        </authorList>
    </citation>
    <scope>NUCLEOTIDE SEQUENCE [LARGE SCALE GENOMIC DNA]</scope>
    <source>
        <strain evidence="13 14">DSM 3696</strain>
    </source>
</reference>
<dbReference type="PRINTS" id="PR00120">
    <property type="entry name" value="HATPASE"/>
</dbReference>
<dbReference type="EMBL" id="JAAGRQ010000012">
    <property type="protein sequence ID" value="NDY56005.1"/>
    <property type="molecule type" value="Genomic_DNA"/>
</dbReference>
<feature type="transmembrane region" description="Helical" evidence="11">
    <location>
        <begin position="58"/>
        <end position="76"/>
    </location>
</feature>
<dbReference type="GO" id="GO:0005524">
    <property type="term" value="F:ATP binding"/>
    <property type="evidence" value="ECO:0007669"/>
    <property type="project" value="UniProtKB-KW"/>
</dbReference>
<dbReference type="InterPro" id="IPR001757">
    <property type="entry name" value="P_typ_ATPase"/>
</dbReference>
<dbReference type="SUPFAM" id="SSF81653">
    <property type="entry name" value="Calcium ATPase, transduction domain A"/>
    <property type="match status" value="1"/>
</dbReference>
<sequence length="905" mass="96989">MERPWHALSATDVARTLEVDLVRGLDPEEARKRLETQGRNELVREEGASPWAIFFGQFKNLLILILIAAIILSALVGEVVDAAIIAVIVAFCAVLGFVQEYRAEKALAALRRMLAPESTVLRGGETLRIDSRDIVPGDVLALEAGDKIPADARVVESHVLRCDEAPLTGESVPVGKACAALDPGLGTADQKNMVFTGAAVTYGRGRAVVTATAMDTAFGRIAKEVAAVKTEKTPLEKRTEEIGKWLGIVATGICVLVAGISVWREYGTGLVDLKFLITVTMFAVALAVAAVPEALAAIVTGALAIGMREMAKKHALVRKMPAVETLGCTTVICTDKTGTLTRGEMTVRRLILASGGLTVTGGGYAPLGEVCGPSGPVRPGALPNDLEAFLRCAVLCNDADLAEVEGKWGIRGDPTEAALVVAAAKAGISRAEACRACPRLDELPFSSERKRMTTIHDLPGGGRMACMKGAPEMVLARCTRLLDGDVVRELSPADRAAFLAENEALAGQALRVLALAHVPLEAASGPGCDEDAVERDMIFLGLAGMMDPPRPEAAHAVAVCRSVGIRPVMITGDHALTALAVAREIGIWREGEEVMTGGELSRLTEAQFADRVAKVSVYARVSPMDKLAIVKAWKARGEVVAMTGDGVNDAPALKHADIGVAMGISGTEVAKEAADMVLTDDNFATIVTAIEQGRWIYDNIKKYLAFLIQCNLTEVAVIGGVVLALGPEYLPLLPAAILYINLATDGLPALALGVAPPDPDIMQRPPRDPRESVFSRDVIAFIVRALVIEIPFFFFLFFHDLGDMAHARTEIFFLFIIVEVVIALNCRSLRYSVFTAPPHKWLVLAVGWELALIAVLMQFDTVRESFGIIMPTAQDLTIIVLFSAVIFAIMELTKYLLRRRDVRMM</sequence>
<dbReference type="NCBIfam" id="TIGR01494">
    <property type="entry name" value="ATPase_P-type"/>
    <property type="match status" value="2"/>
</dbReference>
<dbReference type="SUPFAM" id="SSF81660">
    <property type="entry name" value="Metal cation-transporting ATPase, ATP-binding domain N"/>
    <property type="match status" value="1"/>
</dbReference>
<dbReference type="PRINTS" id="PR00119">
    <property type="entry name" value="CATATPASE"/>
</dbReference>
<evidence type="ECO:0000256" key="10">
    <source>
        <dbReference type="ARBA" id="ARBA00023136"/>
    </source>
</evidence>
<evidence type="ECO:0000256" key="6">
    <source>
        <dbReference type="ARBA" id="ARBA00022840"/>
    </source>
</evidence>